<gene>
    <name evidence="1" type="ORF">FOXG_19824</name>
</gene>
<dbReference type="EMBL" id="DS231705">
    <property type="protein sequence ID" value="KNB07338.1"/>
    <property type="molecule type" value="Genomic_DNA"/>
</dbReference>
<proteinExistence type="predicted"/>
<protein>
    <submittedName>
        <fullName evidence="1">Uncharacterized protein</fullName>
    </submittedName>
</protein>
<dbReference type="AlphaFoldDB" id="A0A0J9V854"/>
<sequence>MTAARKKKLSISGIAGSNKENMKGNGRSNGAGGGWSFGRWGSTKTASTNTTSNSVSTFLYFLLLYLSRLFSLVFPSTKIQIHSHVLHTHSLHFPTPLIDALPYSGQPSVKVNGSSCTLSKLGLGALPKSLKVLRGSVIRPEGPPEP</sequence>
<evidence type="ECO:0000313" key="2">
    <source>
        <dbReference type="Proteomes" id="UP000009097"/>
    </source>
</evidence>
<dbReference type="KEGG" id="fox:FOXG_19824"/>
<name>A0A0J9V854_FUSO4</name>
<dbReference type="GeneID" id="28960530"/>
<evidence type="ECO:0000313" key="1">
    <source>
        <dbReference type="EMBL" id="KNB07338.1"/>
    </source>
</evidence>
<dbReference type="OrthoDB" id="10442661at2759"/>
<dbReference type="Proteomes" id="UP000009097">
    <property type="component" value="Unassembled WGS sequence"/>
</dbReference>
<accession>A0A0J9V854</accession>
<reference evidence="1" key="2">
    <citation type="journal article" date="2010" name="Nature">
        <title>Comparative genomics reveals mobile pathogenicity chromosomes in Fusarium.</title>
        <authorList>
            <person name="Ma L.J."/>
            <person name="van der Does H.C."/>
            <person name="Borkovich K.A."/>
            <person name="Coleman J.J."/>
            <person name="Daboussi M.J."/>
            <person name="Di Pietro A."/>
            <person name="Dufresne M."/>
            <person name="Freitag M."/>
            <person name="Grabherr M."/>
            <person name="Henrissat B."/>
            <person name="Houterman P.M."/>
            <person name="Kang S."/>
            <person name="Shim W.B."/>
            <person name="Woloshuk C."/>
            <person name="Xie X."/>
            <person name="Xu J.R."/>
            <person name="Antoniw J."/>
            <person name="Baker S.E."/>
            <person name="Bluhm B.H."/>
            <person name="Breakspear A."/>
            <person name="Brown D.W."/>
            <person name="Butchko R.A."/>
            <person name="Chapman S."/>
            <person name="Coulson R."/>
            <person name="Coutinho P.M."/>
            <person name="Danchin E.G."/>
            <person name="Diener A."/>
            <person name="Gale L.R."/>
            <person name="Gardiner D.M."/>
            <person name="Goff S."/>
            <person name="Hammond-Kosack K.E."/>
            <person name="Hilburn K."/>
            <person name="Hua-Van A."/>
            <person name="Jonkers W."/>
            <person name="Kazan K."/>
            <person name="Kodira C.D."/>
            <person name="Koehrsen M."/>
            <person name="Kumar L."/>
            <person name="Lee Y.H."/>
            <person name="Li L."/>
            <person name="Manners J.M."/>
            <person name="Miranda-Saavedra D."/>
            <person name="Mukherjee M."/>
            <person name="Park G."/>
            <person name="Park J."/>
            <person name="Park S.Y."/>
            <person name="Proctor R.H."/>
            <person name="Regev A."/>
            <person name="Ruiz-Roldan M.C."/>
            <person name="Sain D."/>
            <person name="Sakthikumar S."/>
            <person name="Sykes S."/>
            <person name="Schwartz D.C."/>
            <person name="Turgeon B.G."/>
            <person name="Wapinski I."/>
            <person name="Yoder O."/>
            <person name="Young S."/>
            <person name="Zeng Q."/>
            <person name="Zhou S."/>
            <person name="Galagan J."/>
            <person name="Cuomo C.A."/>
            <person name="Kistler H.C."/>
            <person name="Rep M."/>
        </authorList>
    </citation>
    <scope>NUCLEOTIDE SEQUENCE [LARGE SCALE GENOMIC DNA]</scope>
    <source>
        <strain evidence="1">4287</strain>
    </source>
</reference>
<organism evidence="1 2">
    <name type="scientific">Fusarium oxysporum f. sp. lycopersici (strain 4287 / CBS 123668 / FGSC 9935 / NRRL 34936)</name>
    <name type="common">Fusarium vascular wilt of tomato</name>
    <dbReference type="NCBI Taxonomy" id="426428"/>
    <lineage>
        <taxon>Eukaryota</taxon>
        <taxon>Fungi</taxon>
        <taxon>Dikarya</taxon>
        <taxon>Ascomycota</taxon>
        <taxon>Pezizomycotina</taxon>
        <taxon>Sordariomycetes</taxon>
        <taxon>Hypocreomycetidae</taxon>
        <taxon>Hypocreales</taxon>
        <taxon>Nectriaceae</taxon>
        <taxon>Fusarium</taxon>
        <taxon>Fusarium oxysporum species complex</taxon>
    </lineage>
</organism>
<reference evidence="1" key="1">
    <citation type="submission" date="2007-04" db="EMBL/GenBank/DDBJ databases">
        <authorList>
            <consortium name="The Broad Institute Genome Sequencing Platform"/>
            <person name="Birren B."/>
            <person name="Lander E."/>
            <person name="Galagan J."/>
            <person name="Nusbaum C."/>
            <person name="Devon K."/>
            <person name="Ma L.-J."/>
            <person name="Jaffe D."/>
            <person name="Butler J."/>
            <person name="Alvarez P."/>
            <person name="Gnerre S."/>
            <person name="Grabherr M."/>
            <person name="Kleber M."/>
            <person name="Mauceli E."/>
            <person name="Brockman W."/>
            <person name="MacCallum I.A."/>
            <person name="Young S."/>
            <person name="LaButti K."/>
            <person name="DeCaprio D."/>
            <person name="Crawford M."/>
            <person name="Koehrsen M."/>
            <person name="Engels R."/>
            <person name="Montgomery P."/>
            <person name="Pearson M."/>
            <person name="Howarth C."/>
            <person name="Larson L."/>
            <person name="White J."/>
            <person name="O'Leary S."/>
            <person name="Kodira C."/>
            <person name="Zeng Q."/>
            <person name="Yandava C."/>
            <person name="Alvarado L."/>
            <person name="Kistler C."/>
            <person name="Shim W.-B."/>
            <person name="Kang S."/>
            <person name="Woloshuk C."/>
        </authorList>
    </citation>
    <scope>NUCLEOTIDE SEQUENCE</scope>
    <source>
        <strain evidence="1">4287</strain>
    </source>
</reference>
<dbReference type="VEuPathDB" id="FungiDB:FOXG_19824"/>
<dbReference type="RefSeq" id="XP_018245383.1">
    <property type="nucleotide sequence ID" value="XM_018400100.1"/>
</dbReference>